<dbReference type="InterPro" id="IPR011712">
    <property type="entry name" value="Sig_transdc_His_kin_sub3_dim/P"/>
</dbReference>
<dbReference type="Pfam" id="PF07730">
    <property type="entry name" value="HisKA_3"/>
    <property type="match status" value="1"/>
</dbReference>
<keyword evidence="4" id="KW-0175">Coiled coil</keyword>
<dbReference type="PANTHER" id="PTHR24421">
    <property type="entry name" value="NITRATE/NITRITE SENSOR PROTEIN NARX-RELATED"/>
    <property type="match status" value="1"/>
</dbReference>
<dbReference type="Gene3D" id="1.20.5.1930">
    <property type="match status" value="1"/>
</dbReference>
<feature type="transmembrane region" description="Helical" evidence="5">
    <location>
        <begin position="127"/>
        <end position="144"/>
    </location>
</feature>
<evidence type="ECO:0000313" key="7">
    <source>
        <dbReference type="EMBL" id="UWX64548.1"/>
    </source>
</evidence>
<dbReference type="GO" id="GO:0016301">
    <property type="term" value="F:kinase activity"/>
    <property type="evidence" value="ECO:0007669"/>
    <property type="project" value="UniProtKB-KW"/>
</dbReference>
<dbReference type="EMBL" id="CP104213">
    <property type="protein sequence ID" value="UWX64548.1"/>
    <property type="molecule type" value="Genomic_DNA"/>
</dbReference>
<dbReference type="Gene3D" id="3.30.565.10">
    <property type="entry name" value="Histidine kinase-like ATPase, C-terminal domain"/>
    <property type="match status" value="1"/>
</dbReference>
<keyword evidence="5" id="KW-0812">Transmembrane</keyword>
<keyword evidence="1" id="KW-0808">Transferase</keyword>
<sequence length="392" mass="43192">MQTPGVVKKPNWGRFWRLFPLVWLVYLYFPISGVLSSSTPEIIKLLIMLGVAVFVWLWMQLYSQREARVRHARHLETHQLWVLAGYLWCLVMFAGLTLLPGVLSGNGFTFLVYAAAVAGFQRSFRVALWGLIVAVFAMFVPGWLGAPPLGVLDIVQVLLLSSFAMYGNHAGFRQGMAQERLEEVQLEKEKLAADAERERIARDLHDLLGHTLSVIVLKSELASKLAEKNPARAIEEIREVERISREALSEVRAAVQGYKGSGLSAELARSKVALDAAGVRLVLERPLLELPPATEAGISMVLREAVTNIVRHARAQSCTVVIEQRGEAYWLEVRDDGVGGLGPEGSGLTGMRERVRALGGELKREGEGGTRLSAHFPVAQPSQRSALKKATA</sequence>
<dbReference type="SMART" id="SM00387">
    <property type="entry name" value="HATPase_c"/>
    <property type="match status" value="1"/>
</dbReference>
<keyword evidence="3" id="KW-0902">Two-component regulatory system</keyword>
<dbReference type="Proteomes" id="UP001060261">
    <property type="component" value="Chromosome"/>
</dbReference>
<dbReference type="RefSeq" id="WP_260560820.1">
    <property type="nucleotide sequence ID" value="NZ_BAABEC010000072.1"/>
</dbReference>
<protein>
    <submittedName>
        <fullName evidence="7">Sensor histidine kinase</fullName>
    </submittedName>
</protein>
<feature type="transmembrane region" description="Helical" evidence="5">
    <location>
        <begin position="42"/>
        <end position="59"/>
    </location>
</feature>
<feature type="domain" description="Histidine kinase/HSP90-like ATPase" evidence="6">
    <location>
        <begin position="293"/>
        <end position="380"/>
    </location>
</feature>
<gene>
    <name evidence="7" type="ORF">N0D28_02460</name>
</gene>
<dbReference type="PANTHER" id="PTHR24421:SF63">
    <property type="entry name" value="SENSOR HISTIDINE KINASE DESK"/>
    <property type="match status" value="1"/>
</dbReference>
<accession>A0ABY5YHH7</accession>
<evidence type="ECO:0000256" key="5">
    <source>
        <dbReference type="SAM" id="Phobius"/>
    </source>
</evidence>
<dbReference type="InterPro" id="IPR036890">
    <property type="entry name" value="HATPase_C_sf"/>
</dbReference>
<evidence type="ECO:0000256" key="4">
    <source>
        <dbReference type="SAM" id="Coils"/>
    </source>
</evidence>
<dbReference type="InterPro" id="IPR003594">
    <property type="entry name" value="HATPase_dom"/>
</dbReference>
<keyword evidence="5" id="KW-1133">Transmembrane helix</keyword>
<dbReference type="InterPro" id="IPR050482">
    <property type="entry name" value="Sensor_HK_TwoCompSys"/>
</dbReference>
<proteinExistence type="predicted"/>
<feature type="transmembrane region" description="Helical" evidence="5">
    <location>
        <begin position="150"/>
        <end position="167"/>
    </location>
</feature>
<organism evidence="7 8">
    <name type="scientific">Deinococcus rubellus</name>
    <dbReference type="NCBI Taxonomy" id="1889240"/>
    <lineage>
        <taxon>Bacteria</taxon>
        <taxon>Thermotogati</taxon>
        <taxon>Deinococcota</taxon>
        <taxon>Deinococci</taxon>
        <taxon>Deinococcales</taxon>
        <taxon>Deinococcaceae</taxon>
        <taxon>Deinococcus</taxon>
    </lineage>
</organism>
<keyword evidence="8" id="KW-1185">Reference proteome</keyword>
<feature type="transmembrane region" description="Helical" evidence="5">
    <location>
        <begin position="18"/>
        <end position="36"/>
    </location>
</feature>
<evidence type="ECO:0000256" key="3">
    <source>
        <dbReference type="ARBA" id="ARBA00023012"/>
    </source>
</evidence>
<evidence type="ECO:0000313" key="8">
    <source>
        <dbReference type="Proteomes" id="UP001060261"/>
    </source>
</evidence>
<dbReference type="CDD" id="cd16917">
    <property type="entry name" value="HATPase_UhpB-NarQ-NarX-like"/>
    <property type="match status" value="1"/>
</dbReference>
<evidence type="ECO:0000256" key="2">
    <source>
        <dbReference type="ARBA" id="ARBA00022777"/>
    </source>
</evidence>
<dbReference type="SUPFAM" id="SSF55874">
    <property type="entry name" value="ATPase domain of HSP90 chaperone/DNA topoisomerase II/histidine kinase"/>
    <property type="match status" value="1"/>
</dbReference>
<keyword evidence="2 7" id="KW-0418">Kinase</keyword>
<dbReference type="Pfam" id="PF02518">
    <property type="entry name" value="HATPase_c"/>
    <property type="match status" value="1"/>
</dbReference>
<reference evidence="7" key="1">
    <citation type="submission" date="2022-09" db="EMBL/GenBank/DDBJ databases">
        <title>genome sequence of Deinococcus rubellus.</title>
        <authorList>
            <person name="Srinivasan S."/>
        </authorList>
    </citation>
    <scope>NUCLEOTIDE SEQUENCE</scope>
    <source>
        <strain evidence="7">Ant6</strain>
    </source>
</reference>
<evidence type="ECO:0000259" key="6">
    <source>
        <dbReference type="SMART" id="SM00387"/>
    </source>
</evidence>
<evidence type="ECO:0000256" key="1">
    <source>
        <dbReference type="ARBA" id="ARBA00022679"/>
    </source>
</evidence>
<feature type="transmembrane region" description="Helical" evidence="5">
    <location>
        <begin position="80"/>
        <end position="96"/>
    </location>
</feature>
<keyword evidence="5" id="KW-0472">Membrane</keyword>
<name>A0ABY5YHH7_9DEIO</name>
<feature type="coiled-coil region" evidence="4">
    <location>
        <begin position="174"/>
        <end position="201"/>
    </location>
</feature>